<dbReference type="SUPFAM" id="SSF143800">
    <property type="entry name" value="L28p-like"/>
    <property type="match status" value="1"/>
</dbReference>
<dbReference type="GO" id="GO:0003735">
    <property type="term" value="F:structural constituent of ribosome"/>
    <property type="evidence" value="ECO:0007669"/>
    <property type="project" value="InterPro"/>
</dbReference>
<dbReference type="OrthoDB" id="361870at2759"/>
<keyword evidence="6" id="KW-1185">Reference proteome</keyword>
<comment type="caution">
    <text evidence="5">The sequence shown here is derived from an EMBL/GenBank/DDBJ whole genome shotgun (WGS) entry which is preliminary data.</text>
</comment>
<evidence type="ECO:0000256" key="3">
    <source>
        <dbReference type="ARBA" id="ARBA00023274"/>
    </source>
</evidence>
<dbReference type="InterPro" id="IPR026569">
    <property type="entry name" value="Ribosomal_bL28"/>
</dbReference>
<name>A0A9P6DSY2_9AGAM</name>
<dbReference type="EMBL" id="MU129025">
    <property type="protein sequence ID" value="KAF9509963.1"/>
    <property type="molecule type" value="Genomic_DNA"/>
</dbReference>
<reference evidence="5" key="1">
    <citation type="journal article" date="2020" name="Nat. Commun.">
        <title>Large-scale genome sequencing of mycorrhizal fungi provides insights into the early evolution of symbiotic traits.</title>
        <authorList>
            <person name="Miyauchi S."/>
            <person name="Kiss E."/>
            <person name="Kuo A."/>
            <person name="Drula E."/>
            <person name="Kohler A."/>
            <person name="Sanchez-Garcia M."/>
            <person name="Morin E."/>
            <person name="Andreopoulos B."/>
            <person name="Barry K.W."/>
            <person name="Bonito G."/>
            <person name="Buee M."/>
            <person name="Carver A."/>
            <person name="Chen C."/>
            <person name="Cichocki N."/>
            <person name="Clum A."/>
            <person name="Culley D."/>
            <person name="Crous P.W."/>
            <person name="Fauchery L."/>
            <person name="Girlanda M."/>
            <person name="Hayes R.D."/>
            <person name="Keri Z."/>
            <person name="LaButti K."/>
            <person name="Lipzen A."/>
            <person name="Lombard V."/>
            <person name="Magnuson J."/>
            <person name="Maillard F."/>
            <person name="Murat C."/>
            <person name="Nolan M."/>
            <person name="Ohm R.A."/>
            <person name="Pangilinan J."/>
            <person name="Pereira M.F."/>
            <person name="Perotto S."/>
            <person name="Peter M."/>
            <person name="Pfister S."/>
            <person name="Riley R."/>
            <person name="Sitrit Y."/>
            <person name="Stielow J.B."/>
            <person name="Szollosi G."/>
            <person name="Zifcakova L."/>
            <person name="Stursova M."/>
            <person name="Spatafora J.W."/>
            <person name="Tedersoo L."/>
            <person name="Vaario L.M."/>
            <person name="Yamada A."/>
            <person name="Yan M."/>
            <person name="Wang P."/>
            <person name="Xu J."/>
            <person name="Bruns T."/>
            <person name="Baldrian P."/>
            <person name="Vilgalys R."/>
            <person name="Dunand C."/>
            <person name="Henrissat B."/>
            <person name="Grigoriev I.V."/>
            <person name="Hibbett D."/>
            <person name="Nagy L.G."/>
            <person name="Martin F.M."/>
        </authorList>
    </citation>
    <scope>NUCLEOTIDE SEQUENCE</scope>
    <source>
        <strain evidence="5">UP504</strain>
    </source>
</reference>
<protein>
    <recommendedName>
        <fullName evidence="4">Large ribosomal subunit protein bL28m</fullName>
    </recommendedName>
</protein>
<evidence type="ECO:0000313" key="6">
    <source>
        <dbReference type="Proteomes" id="UP000886523"/>
    </source>
</evidence>
<keyword evidence="3" id="KW-0687">Ribonucleoprotein</keyword>
<dbReference type="InterPro" id="IPR037147">
    <property type="entry name" value="Ribosomal_bL28_sf"/>
</dbReference>
<dbReference type="GO" id="GO:0005762">
    <property type="term" value="C:mitochondrial large ribosomal subunit"/>
    <property type="evidence" value="ECO:0007669"/>
    <property type="project" value="TreeGrafter"/>
</dbReference>
<dbReference type="PANTHER" id="PTHR13528:SF2">
    <property type="entry name" value="LARGE RIBOSOMAL SUBUNIT PROTEIN BL28M"/>
    <property type="match status" value="1"/>
</dbReference>
<dbReference type="Gene3D" id="2.30.170.40">
    <property type="entry name" value="Ribosomal protein L28/L24"/>
    <property type="match status" value="1"/>
</dbReference>
<evidence type="ECO:0000313" key="5">
    <source>
        <dbReference type="EMBL" id="KAF9509963.1"/>
    </source>
</evidence>
<evidence type="ECO:0000256" key="1">
    <source>
        <dbReference type="ARBA" id="ARBA00008760"/>
    </source>
</evidence>
<gene>
    <name evidence="5" type="ORF">BS47DRAFT_1348516</name>
</gene>
<sequence>MFPSFAVASPVHLFKRAQAGLFGGATKRFGNNVPKSKHKTLRTWMPNIQTKHLYSEALQQRITLRVTARVLRTIDKYGGLDEYLLGVKDTLLGNQGMRLRLAIWDAKHERKA</sequence>
<organism evidence="5 6">
    <name type="scientific">Hydnum rufescens UP504</name>
    <dbReference type="NCBI Taxonomy" id="1448309"/>
    <lineage>
        <taxon>Eukaryota</taxon>
        <taxon>Fungi</taxon>
        <taxon>Dikarya</taxon>
        <taxon>Basidiomycota</taxon>
        <taxon>Agaricomycotina</taxon>
        <taxon>Agaricomycetes</taxon>
        <taxon>Cantharellales</taxon>
        <taxon>Hydnaceae</taxon>
        <taxon>Hydnum</taxon>
    </lineage>
</organism>
<accession>A0A9P6DSY2</accession>
<evidence type="ECO:0000256" key="4">
    <source>
        <dbReference type="ARBA" id="ARBA00035269"/>
    </source>
</evidence>
<keyword evidence="2" id="KW-0689">Ribosomal protein</keyword>
<comment type="similarity">
    <text evidence="1">Belongs to the bacterial ribosomal protein bL28 family.</text>
</comment>
<proteinExistence type="inferred from homology"/>
<dbReference type="FunFam" id="2.30.170.40:FF:000003">
    <property type="entry name" value="54S ribosomal protein L24"/>
    <property type="match status" value="1"/>
</dbReference>
<dbReference type="Proteomes" id="UP000886523">
    <property type="component" value="Unassembled WGS sequence"/>
</dbReference>
<dbReference type="InterPro" id="IPR034704">
    <property type="entry name" value="Ribosomal_bL28/bL31-like_sf"/>
</dbReference>
<dbReference type="AlphaFoldDB" id="A0A9P6DSY2"/>
<evidence type="ECO:0000256" key="2">
    <source>
        <dbReference type="ARBA" id="ARBA00022980"/>
    </source>
</evidence>
<dbReference type="Pfam" id="PF00830">
    <property type="entry name" value="Ribosomal_L28"/>
    <property type="match status" value="1"/>
</dbReference>
<dbReference type="PANTHER" id="PTHR13528">
    <property type="entry name" value="39S RIBOSOMAL PROTEIN L28, MITOCHONDRIAL"/>
    <property type="match status" value="1"/>
</dbReference>